<reference evidence="2 3" key="1">
    <citation type="submission" date="2017-12" db="EMBL/GenBank/DDBJ databases">
        <authorList>
            <consortium name="DOE Joint Genome Institute"/>
            <person name="Haridas S."/>
            <person name="Kjaerbolling I."/>
            <person name="Vesth T.C."/>
            <person name="Frisvad J.C."/>
            <person name="Nybo J.L."/>
            <person name="Theobald S."/>
            <person name="Kuo A."/>
            <person name="Bowyer P."/>
            <person name="Matsuda Y."/>
            <person name="Mondo S."/>
            <person name="Lyhne E.K."/>
            <person name="Kogle M.E."/>
            <person name="Clum A."/>
            <person name="Lipzen A."/>
            <person name="Salamov A."/>
            <person name="Ngan C.Y."/>
            <person name="Daum C."/>
            <person name="Chiniquy J."/>
            <person name="Barry K."/>
            <person name="LaButti K."/>
            <person name="Simmons B.A."/>
            <person name="Magnuson J.K."/>
            <person name="Mortensen U.H."/>
            <person name="Larsen T.O."/>
            <person name="Grigoriev I.V."/>
            <person name="Baker S.E."/>
            <person name="Andersen M.R."/>
            <person name="Nordberg H.P."/>
            <person name="Cantor M.N."/>
            <person name="Hua S.X."/>
        </authorList>
    </citation>
    <scope>NUCLEOTIDE SEQUENCE [LARGE SCALE GENOMIC DNA]</scope>
    <source>
        <strain evidence="2 3">CBS 102.13</strain>
    </source>
</reference>
<evidence type="ECO:0000313" key="2">
    <source>
        <dbReference type="EMBL" id="PLB38307.1"/>
    </source>
</evidence>
<accession>A0A2I2FCI0</accession>
<dbReference type="AlphaFoldDB" id="A0A2I2FCI0"/>
<dbReference type="STRING" id="41067.A0A2I2FCI0"/>
<dbReference type="Proteomes" id="UP000234585">
    <property type="component" value="Unassembled WGS sequence"/>
</dbReference>
<evidence type="ECO:0000313" key="3">
    <source>
        <dbReference type="Proteomes" id="UP000234585"/>
    </source>
</evidence>
<dbReference type="PANTHER" id="PTHR35870">
    <property type="entry name" value="PROTEIN, PUTATIVE (AFU_ORTHOLOGUE AFUA_5G03330)-RELATED"/>
    <property type="match status" value="1"/>
</dbReference>
<dbReference type="PANTHER" id="PTHR35870:SF6">
    <property type="entry name" value="MGS207 PROTEIN"/>
    <property type="match status" value="1"/>
</dbReference>
<dbReference type="OrthoDB" id="10265971at2759"/>
<organism evidence="2 3">
    <name type="scientific">Aspergillus candidus</name>
    <dbReference type="NCBI Taxonomy" id="41067"/>
    <lineage>
        <taxon>Eukaryota</taxon>
        <taxon>Fungi</taxon>
        <taxon>Dikarya</taxon>
        <taxon>Ascomycota</taxon>
        <taxon>Pezizomycotina</taxon>
        <taxon>Eurotiomycetes</taxon>
        <taxon>Eurotiomycetidae</taxon>
        <taxon>Eurotiales</taxon>
        <taxon>Aspergillaceae</taxon>
        <taxon>Aspergillus</taxon>
        <taxon>Aspergillus subgen. Circumdati</taxon>
    </lineage>
</organism>
<gene>
    <name evidence="2" type="ORF">BDW47DRAFT_27828</name>
</gene>
<dbReference type="Pfam" id="PF14027">
    <property type="entry name" value="Questin_oxidase"/>
    <property type="match status" value="1"/>
</dbReference>
<dbReference type="GeneID" id="36525804"/>
<protein>
    <submittedName>
        <fullName evidence="2">Uncharacterized protein</fullName>
    </submittedName>
</protein>
<evidence type="ECO:0000256" key="1">
    <source>
        <dbReference type="ARBA" id="ARBA00023002"/>
    </source>
</evidence>
<keyword evidence="1" id="KW-0560">Oxidoreductase</keyword>
<name>A0A2I2FCI0_ASPCN</name>
<sequence>MISISIPSLSNLIPWRDRTPFTTPPMQTHEIDTAQERPARAVKHMLKLNHANYSLLRSDGAHRNQMPHVLGAYFLLGADANALDRAWEAESKALEPWVDSPAEISTYDWRDFLGKREYQRAFLDFFEDQLVVNYAYDWRKLVSDYLFTGQEPLFKALCSGLGHTALHLSTAFVLSSREVAMETLALAASTMTTTANTDPPTLRHTHPQQPTYHSTSFQEILTTAHKDKRFSTATPTNDEDAESILLDHYHAWTLDSQNADAQLREALDVAASLAASSPSPSSPDTPSILNILVAAHAVRVLIPLIPGRFHERLLRQWWLLTLRVYVAQGRPELLSRVSVQEEEHDLDGRNWGWAAARCVQGPRVDALSAQSVLALKEAAGTWGDADGLYLRAAVRVVKGLAA</sequence>
<keyword evidence="3" id="KW-1185">Reference proteome</keyword>
<dbReference type="InterPro" id="IPR025337">
    <property type="entry name" value="Questin_oxidase-like"/>
</dbReference>
<dbReference type="GO" id="GO:0016491">
    <property type="term" value="F:oxidoreductase activity"/>
    <property type="evidence" value="ECO:0007669"/>
    <property type="project" value="UniProtKB-KW"/>
</dbReference>
<dbReference type="RefSeq" id="XP_024672319.1">
    <property type="nucleotide sequence ID" value="XM_024818644.1"/>
</dbReference>
<dbReference type="EMBL" id="KZ559136">
    <property type="protein sequence ID" value="PLB38307.1"/>
    <property type="molecule type" value="Genomic_DNA"/>
</dbReference>
<proteinExistence type="predicted"/>